<evidence type="ECO:0000256" key="1">
    <source>
        <dbReference type="SAM" id="MobiDB-lite"/>
    </source>
</evidence>
<evidence type="ECO:0000313" key="2">
    <source>
        <dbReference type="EMBL" id="GGZ19611.1"/>
    </source>
</evidence>
<accession>A0A918UM01</accession>
<organism evidence="2 3">
    <name type="scientific">Echinicola pacifica</name>
    <dbReference type="NCBI Taxonomy" id="346377"/>
    <lineage>
        <taxon>Bacteria</taxon>
        <taxon>Pseudomonadati</taxon>
        <taxon>Bacteroidota</taxon>
        <taxon>Cytophagia</taxon>
        <taxon>Cytophagales</taxon>
        <taxon>Cyclobacteriaceae</taxon>
        <taxon>Echinicola</taxon>
    </lineage>
</organism>
<protein>
    <submittedName>
        <fullName evidence="2">Uncharacterized protein</fullName>
    </submittedName>
</protein>
<feature type="region of interest" description="Disordered" evidence="1">
    <location>
        <begin position="1"/>
        <end position="21"/>
    </location>
</feature>
<dbReference type="Proteomes" id="UP000619457">
    <property type="component" value="Unassembled WGS sequence"/>
</dbReference>
<proteinExistence type="predicted"/>
<reference evidence="2" key="2">
    <citation type="submission" date="2020-09" db="EMBL/GenBank/DDBJ databases">
        <authorList>
            <person name="Sun Q."/>
            <person name="Kim S."/>
        </authorList>
    </citation>
    <scope>NUCLEOTIDE SEQUENCE</scope>
    <source>
        <strain evidence="2">KCTC 12368</strain>
    </source>
</reference>
<evidence type="ECO:0000313" key="3">
    <source>
        <dbReference type="Proteomes" id="UP000619457"/>
    </source>
</evidence>
<reference evidence="2" key="1">
    <citation type="journal article" date="2014" name="Int. J. Syst. Evol. Microbiol.">
        <title>Complete genome sequence of Corynebacterium casei LMG S-19264T (=DSM 44701T), isolated from a smear-ripened cheese.</title>
        <authorList>
            <consortium name="US DOE Joint Genome Institute (JGI-PGF)"/>
            <person name="Walter F."/>
            <person name="Albersmeier A."/>
            <person name="Kalinowski J."/>
            <person name="Ruckert C."/>
        </authorList>
    </citation>
    <scope>NUCLEOTIDE SEQUENCE</scope>
    <source>
        <strain evidence="2">KCTC 12368</strain>
    </source>
</reference>
<dbReference type="EMBL" id="BMWX01000002">
    <property type="protein sequence ID" value="GGZ19611.1"/>
    <property type="molecule type" value="Genomic_DNA"/>
</dbReference>
<sequence length="62" mass="6924">MSSSLQNNKGKKGSNLQHSEGDPGLVKTWIFHWVSFGNDVHIDPPTAIIKPRGFNQKQIFCS</sequence>
<feature type="compositionally biased region" description="Polar residues" evidence="1">
    <location>
        <begin position="1"/>
        <end position="18"/>
    </location>
</feature>
<comment type="caution">
    <text evidence="2">The sequence shown here is derived from an EMBL/GenBank/DDBJ whole genome shotgun (WGS) entry which is preliminary data.</text>
</comment>
<keyword evidence="3" id="KW-1185">Reference proteome</keyword>
<dbReference type="AlphaFoldDB" id="A0A918UM01"/>
<name>A0A918UM01_9BACT</name>
<gene>
    <name evidence="2" type="ORF">GCM10007049_10090</name>
</gene>